<name>A0AAQ3M4W0_9PEZI</name>
<sequence>MKTVILARVAQLSRQQIRSIFPANLCLLSTNAPLQEKALPPRPKILDQDIEESFLKGSGPGGQKINKTNSAVQIKHLPTGIVVKCQETRSRELNRKFARNILAEKLDQLANGDQSRSAIKLERARVKKASANKKSKRKYKKLAAEKEQNDGGHADVDAIETHDPMLEAPCSKSQDANQSESTRKD</sequence>
<evidence type="ECO:0000256" key="5">
    <source>
        <dbReference type="SAM" id="MobiDB-lite"/>
    </source>
</evidence>
<gene>
    <name evidence="7" type="ORF">R9X50_00381600</name>
</gene>
<dbReference type="InterPro" id="IPR052405">
    <property type="entry name" value="Mito_Transl_Release_Factor"/>
</dbReference>
<evidence type="ECO:0000256" key="2">
    <source>
        <dbReference type="ARBA" id="ARBA00010835"/>
    </source>
</evidence>
<dbReference type="FunFam" id="3.30.160.20:FF:000065">
    <property type="entry name" value="Peptidyl-tRNA hydrolase domain protein"/>
    <property type="match status" value="1"/>
</dbReference>
<feature type="domain" description="Prokaryotic-type class I peptide chain release factors" evidence="6">
    <location>
        <begin position="44"/>
        <end position="141"/>
    </location>
</feature>
<dbReference type="SUPFAM" id="SSF75620">
    <property type="entry name" value="Release factor"/>
    <property type="match status" value="1"/>
</dbReference>
<evidence type="ECO:0000256" key="1">
    <source>
        <dbReference type="ARBA" id="ARBA00004173"/>
    </source>
</evidence>
<feature type="compositionally biased region" description="Polar residues" evidence="5">
    <location>
        <begin position="171"/>
        <end position="185"/>
    </location>
</feature>
<feature type="region of interest" description="Disordered" evidence="5">
    <location>
        <begin position="124"/>
        <end position="185"/>
    </location>
</feature>
<dbReference type="Proteomes" id="UP001303373">
    <property type="component" value="Chromosome 5"/>
</dbReference>
<keyword evidence="8" id="KW-1185">Reference proteome</keyword>
<dbReference type="GO" id="GO:0032543">
    <property type="term" value="P:mitochondrial translation"/>
    <property type="evidence" value="ECO:0007669"/>
    <property type="project" value="UniProtKB-ARBA"/>
</dbReference>
<dbReference type="Pfam" id="PF00472">
    <property type="entry name" value="RF-1"/>
    <property type="match status" value="1"/>
</dbReference>
<dbReference type="InterPro" id="IPR000352">
    <property type="entry name" value="Pep_chain_release_fac_I"/>
</dbReference>
<evidence type="ECO:0000256" key="4">
    <source>
        <dbReference type="ARBA" id="ARBA00023128"/>
    </source>
</evidence>
<dbReference type="EMBL" id="CP138584">
    <property type="protein sequence ID" value="WPH00982.1"/>
    <property type="molecule type" value="Genomic_DNA"/>
</dbReference>
<protein>
    <recommendedName>
        <fullName evidence="6">Prokaryotic-type class I peptide chain release factors domain-containing protein</fullName>
    </recommendedName>
</protein>
<comment type="subcellular location">
    <subcellularLocation>
        <location evidence="1">Mitochondrion</location>
    </subcellularLocation>
</comment>
<organism evidence="7 8">
    <name type="scientific">Acrodontium crateriforme</name>
    <dbReference type="NCBI Taxonomy" id="150365"/>
    <lineage>
        <taxon>Eukaryota</taxon>
        <taxon>Fungi</taxon>
        <taxon>Dikarya</taxon>
        <taxon>Ascomycota</taxon>
        <taxon>Pezizomycotina</taxon>
        <taxon>Dothideomycetes</taxon>
        <taxon>Dothideomycetidae</taxon>
        <taxon>Mycosphaerellales</taxon>
        <taxon>Teratosphaeriaceae</taxon>
        <taxon>Acrodontium</taxon>
    </lineage>
</organism>
<dbReference type="PANTHER" id="PTHR46203">
    <property type="entry name" value="PROBABLE PEPTIDE CHAIN RELEASE FACTOR C12ORF65"/>
    <property type="match status" value="1"/>
</dbReference>
<dbReference type="PANTHER" id="PTHR46203:SF1">
    <property type="entry name" value="MITOCHONDRIAL TRANSLATION RELEASE FACTOR IN RESCUE"/>
    <property type="match status" value="1"/>
</dbReference>
<dbReference type="GO" id="GO:0005739">
    <property type="term" value="C:mitochondrion"/>
    <property type="evidence" value="ECO:0007669"/>
    <property type="project" value="UniProtKB-SubCell"/>
</dbReference>
<reference evidence="7 8" key="1">
    <citation type="submission" date="2023-11" db="EMBL/GenBank/DDBJ databases">
        <title>An acidophilic fungus is an integral part of prey digestion in a carnivorous sundew plant.</title>
        <authorList>
            <person name="Tsai I.J."/>
        </authorList>
    </citation>
    <scope>NUCLEOTIDE SEQUENCE [LARGE SCALE GENOMIC DNA]</scope>
    <source>
        <strain evidence="7">169a</strain>
    </source>
</reference>
<evidence type="ECO:0000313" key="7">
    <source>
        <dbReference type="EMBL" id="WPH00982.1"/>
    </source>
</evidence>
<feature type="compositionally biased region" description="Basic and acidic residues" evidence="5">
    <location>
        <begin position="142"/>
        <end position="165"/>
    </location>
</feature>
<comment type="similarity">
    <text evidence="2">Belongs to the prokaryotic/mitochondrial release factor family.</text>
</comment>
<evidence type="ECO:0000256" key="3">
    <source>
        <dbReference type="ARBA" id="ARBA00022946"/>
    </source>
</evidence>
<dbReference type="InterPro" id="IPR045853">
    <property type="entry name" value="Pep_chain_release_fac_I_sf"/>
</dbReference>
<dbReference type="Gene3D" id="3.30.160.20">
    <property type="match status" value="1"/>
</dbReference>
<keyword evidence="3" id="KW-0809">Transit peptide</keyword>
<dbReference type="AlphaFoldDB" id="A0AAQ3M4W0"/>
<accession>A0AAQ3M4W0</accession>
<evidence type="ECO:0000259" key="6">
    <source>
        <dbReference type="Pfam" id="PF00472"/>
    </source>
</evidence>
<keyword evidence="4" id="KW-0496">Mitochondrion</keyword>
<dbReference type="GO" id="GO:0003747">
    <property type="term" value="F:translation release factor activity"/>
    <property type="evidence" value="ECO:0007669"/>
    <property type="project" value="InterPro"/>
</dbReference>
<proteinExistence type="inferred from homology"/>
<feature type="compositionally biased region" description="Basic residues" evidence="5">
    <location>
        <begin position="125"/>
        <end position="141"/>
    </location>
</feature>
<evidence type="ECO:0000313" key="8">
    <source>
        <dbReference type="Proteomes" id="UP001303373"/>
    </source>
</evidence>